<dbReference type="RefSeq" id="WP_085217011.1">
    <property type="nucleotide sequence ID" value="NZ_LT840185.1"/>
</dbReference>
<feature type="transmembrane region" description="Helical" evidence="1">
    <location>
        <begin position="79"/>
        <end position="97"/>
    </location>
</feature>
<keyword evidence="1" id="KW-0472">Membrane</keyword>
<dbReference type="Proteomes" id="UP000192934">
    <property type="component" value="Chromosome I"/>
</dbReference>
<keyword evidence="5" id="KW-1185">Reference proteome</keyword>
<dbReference type="InterPro" id="IPR006860">
    <property type="entry name" value="FecR"/>
</dbReference>
<evidence type="ECO:0000313" key="5">
    <source>
        <dbReference type="Proteomes" id="UP000192934"/>
    </source>
</evidence>
<dbReference type="Pfam" id="PF04773">
    <property type="entry name" value="FecR"/>
    <property type="match status" value="1"/>
</dbReference>
<dbReference type="AlphaFoldDB" id="A0A1X7FZA8"/>
<keyword evidence="1" id="KW-1133">Transmembrane helix</keyword>
<evidence type="ECO:0000313" key="4">
    <source>
        <dbReference type="EMBL" id="SMF60968.1"/>
    </source>
</evidence>
<evidence type="ECO:0000259" key="2">
    <source>
        <dbReference type="Pfam" id="PF04773"/>
    </source>
</evidence>
<keyword evidence="1" id="KW-0812">Transmembrane</keyword>
<proteinExistence type="predicted"/>
<feature type="domain" description="FecR N-terminal" evidence="3">
    <location>
        <begin position="14"/>
        <end position="54"/>
    </location>
</feature>
<protein>
    <submittedName>
        <fullName evidence="4">FecR family protein</fullName>
    </submittedName>
</protein>
<evidence type="ECO:0000259" key="3">
    <source>
        <dbReference type="Pfam" id="PF16220"/>
    </source>
</evidence>
<gene>
    <name evidence="4" type="ORF">SAMN06295910_0088</name>
</gene>
<organism evidence="4 5">
    <name type="scientific">Allosphingosinicella indica</name>
    <dbReference type="NCBI Taxonomy" id="941907"/>
    <lineage>
        <taxon>Bacteria</taxon>
        <taxon>Pseudomonadati</taxon>
        <taxon>Pseudomonadota</taxon>
        <taxon>Alphaproteobacteria</taxon>
        <taxon>Sphingomonadales</taxon>
        <taxon>Sphingomonadaceae</taxon>
        <taxon>Allosphingosinicella</taxon>
    </lineage>
</organism>
<dbReference type="InterPro" id="IPR032623">
    <property type="entry name" value="FecR_N"/>
</dbReference>
<dbReference type="Gene3D" id="2.60.120.1440">
    <property type="match status" value="1"/>
</dbReference>
<dbReference type="InterPro" id="IPR012373">
    <property type="entry name" value="Ferrdict_sens_TM"/>
</dbReference>
<dbReference type="PIRSF" id="PIRSF018266">
    <property type="entry name" value="FecR"/>
    <property type="match status" value="1"/>
</dbReference>
<dbReference type="STRING" id="941907.SAMN06295910_0088"/>
<accession>A0A1X7FZA8</accession>
<dbReference type="PANTHER" id="PTHR30273">
    <property type="entry name" value="PERIPLASMIC SIGNAL SENSOR AND SIGMA FACTOR ACTIVATOR FECR-RELATED"/>
    <property type="match status" value="1"/>
</dbReference>
<dbReference type="PANTHER" id="PTHR30273:SF2">
    <property type="entry name" value="PROTEIN FECR"/>
    <property type="match status" value="1"/>
</dbReference>
<feature type="domain" description="FecR protein" evidence="2">
    <location>
        <begin position="109"/>
        <end position="194"/>
    </location>
</feature>
<sequence length="307" mass="32895">MRIGRFGKRERLRREAGAWLARLRNRPSPQDRAAFEHWYAAHPLHADAFDAVSRTFESADRAPRSAPTVETGRRLAPRLAVAASALFAIFAVMLLAGRITGDRQAIAATLETAVGEIRSAALPDGGTMSLDTATSVTMLDSEQNIVRLDAGRIRISSDEHVQTVRAAQFTISGSGLFDIMATEQGVDVRLLRGRLTVKSPTGALGLSPPQGASGRADGRLARVTASRPRNWPSGLIELDGMTLAEVVAEANRYSKVKIRLSAASAGARRLTGTVRAGDTDGLARAAAAALDLTIRRTPDEIVLRARE</sequence>
<dbReference type="EMBL" id="LT840185">
    <property type="protein sequence ID" value="SMF60968.1"/>
    <property type="molecule type" value="Genomic_DNA"/>
</dbReference>
<evidence type="ECO:0000256" key="1">
    <source>
        <dbReference type="SAM" id="Phobius"/>
    </source>
</evidence>
<name>A0A1X7FZA8_9SPHN</name>
<reference evidence="5" key="1">
    <citation type="submission" date="2017-04" db="EMBL/GenBank/DDBJ databases">
        <authorList>
            <person name="Varghese N."/>
            <person name="Submissions S."/>
        </authorList>
    </citation>
    <scope>NUCLEOTIDE SEQUENCE [LARGE SCALE GENOMIC DNA]</scope>
    <source>
        <strain evidence="5">Dd16</strain>
    </source>
</reference>
<dbReference type="GO" id="GO:0016989">
    <property type="term" value="F:sigma factor antagonist activity"/>
    <property type="evidence" value="ECO:0007669"/>
    <property type="project" value="TreeGrafter"/>
</dbReference>
<dbReference type="Pfam" id="PF16220">
    <property type="entry name" value="DUF4880"/>
    <property type="match status" value="1"/>
</dbReference>
<dbReference type="OrthoDB" id="7492241at2"/>